<dbReference type="InterPro" id="IPR003018">
    <property type="entry name" value="GAF"/>
</dbReference>
<dbReference type="InterPro" id="IPR035965">
    <property type="entry name" value="PAS-like_dom_sf"/>
</dbReference>
<dbReference type="SMART" id="SM00052">
    <property type="entry name" value="EAL"/>
    <property type="match status" value="1"/>
</dbReference>
<dbReference type="Gene3D" id="3.30.450.40">
    <property type="match status" value="1"/>
</dbReference>
<feature type="transmembrane region" description="Helical" evidence="6">
    <location>
        <begin position="325"/>
        <end position="348"/>
    </location>
</feature>
<dbReference type="SMART" id="SM00267">
    <property type="entry name" value="GGDEF"/>
    <property type="match status" value="1"/>
</dbReference>
<dbReference type="CDD" id="cd00130">
    <property type="entry name" value="PAS"/>
    <property type="match status" value="1"/>
</dbReference>
<dbReference type="SUPFAM" id="SSF55785">
    <property type="entry name" value="PYP-like sensor domain (PAS domain)"/>
    <property type="match status" value="1"/>
</dbReference>
<evidence type="ECO:0000256" key="4">
    <source>
        <dbReference type="ARBA" id="ARBA00023136"/>
    </source>
</evidence>
<keyword evidence="3 6" id="KW-1133">Transmembrane helix</keyword>
<sequence>MHPPPRLGRVALPLIVLVTGIALSLFIGIAAQQEIERGANERFDAVAMDLARKVEGRFDDYTAVLRGLQARFNTEHEISREDFRDYVAGLKLDKTYPGFQAVNFAAYRRGPPADRYMLTFIEPLAGNEHLVGRDLGAMPNRGNALEQSRDTGGLASSGRRIRIGNRDADIGLAMRLPVYRPNLPLNDVEQRRSAYQGSVGAGFCVATMMRDVMGHGAPATRRLRLIDAGPGPGPIGTRSESRFVSANPADQRQLLFDSHPAPPPAAAAASAGAAAVAASAGTAAVAAVDPHRIERTLRFELGGHSWLVEVSDDPRVIVGRIDRAIWWLLIAAGSVISALLAGIVFSLATARGRAQALATAMTQHLRSSERQLEEAQRLANLGSWILETRTGALQCSDQARTILGLDDGVPADLRSLLARIPAAERAGVELKIAEASSTSQRTEFEHHLGLADGSERWLHVIVEPTQEGEHTLLRGVVRDDTQRLKSALRLKLEHEIAGLLLTDGEPKVVIARALEVVCQHFRWDCGALWRVREDAKARCLASWHGPGSAALDEFVRISRTLEYQADEGSLGRAWGQGEAVRVDGLVGREDFTRDALAGRAGLVVGLVVPIVAAGTMTALEFFSRDPRAGDADALETLRTVALQIAQYEHRKHAEQRLRYVANHDALTGLHNRASLQRELARAIKRSNRHRKRFAVMFIDLDRFKHINDTLGHGVGDMMIRVCGERLTTLLREDDTVARFGGDEFVLLLENLSDAGDAAVLAKKALGCFAEPFAIEGHELHISASIGISVYPEDGADAETLVKNADTAMYQAKDKGRGTYRFYAAQMNAQSAERLILESGLRRALVREELLLHYQPKLDLKTQRIVGVEALMRWRHPTLGMISPAQFIPIAEETGLIEAMGQWALRQACSDAVAWRRQGLPALQMSVNLSPRQLGSRTLISEIATILDESGLEPELLELEITEGAVMKNAEQAVTVLETIRGMGIGLAIDDFGTGYSSLSYLRRFPLSTVKIDRSFIHDLSEDTDAQALTDSIITLAHGLRMQVVAEGVETMTQLDHLRSRGCDVIQGYLLSRPLPAEELCRFVGGYLHHQIAAPIAA</sequence>
<dbReference type="RefSeq" id="WP_173133759.1">
    <property type="nucleotide sequence ID" value="NZ_JABRWJ010000014.1"/>
</dbReference>
<dbReference type="InterPro" id="IPR042240">
    <property type="entry name" value="CHASE_sf"/>
</dbReference>
<dbReference type="PANTHER" id="PTHR44757">
    <property type="entry name" value="DIGUANYLATE CYCLASE DGCP"/>
    <property type="match status" value="1"/>
</dbReference>
<accession>A0ABX2ET33</accession>
<evidence type="ECO:0000256" key="2">
    <source>
        <dbReference type="ARBA" id="ARBA00022692"/>
    </source>
</evidence>
<dbReference type="InterPro" id="IPR043128">
    <property type="entry name" value="Rev_trsase/Diguanyl_cyclase"/>
</dbReference>
<dbReference type="PROSITE" id="PS50887">
    <property type="entry name" value="GGDEF"/>
    <property type="match status" value="1"/>
</dbReference>
<dbReference type="SUPFAM" id="SSF55781">
    <property type="entry name" value="GAF domain-like"/>
    <property type="match status" value="1"/>
</dbReference>
<dbReference type="Gene3D" id="3.20.20.450">
    <property type="entry name" value="EAL domain"/>
    <property type="match status" value="1"/>
</dbReference>
<dbReference type="InterPro" id="IPR035919">
    <property type="entry name" value="EAL_sf"/>
</dbReference>
<dbReference type="CDD" id="cd01949">
    <property type="entry name" value="GGDEF"/>
    <property type="match status" value="1"/>
</dbReference>
<evidence type="ECO:0000256" key="5">
    <source>
        <dbReference type="SAM" id="MobiDB-lite"/>
    </source>
</evidence>
<proteinExistence type="predicted"/>
<dbReference type="Gene3D" id="3.30.70.270">
    <property type="match status" value="1"/>
</dbReference>
<evidence type="ECO:0000313" key="10">
    <source>
        <dbReference type="EMBL" id="NRF71802.1"/>
    </source>
</evidence>
<gene>
    <name evidence="10" type="ORF">HLB44_32935</name>
</gene>
<keyword evidence="11" id="KW-1185">Reference proteome</keyword>
<dbReference type="EMBL" id="JABRWJ010000014">
    <property type="protein sequence ID" value="NRF71802.1"/>
    <property type="molecule type" value="Genomic_DNA"/>
</dbReference>
<dbReference type="PROSITE" id="PS50883">
    <property type="entry name" value="EAL"/>
    <property type="match status" value="1"/>
</dbReference>
<feature type="domain" description="GGDEF" evidence="9">
    <location>
        <begin position="691"/>
        <end position="824"/>
    </location>
</feature>
<dbReference type="InterPro" id="IPR000014">
    <property type="entry name" value="PAS"/>
</dbReference>
<dbReference type="PANTHER" id="PTHR44757:SF2">
    <property type="entry name" value="BIOFILM ARCHITECTURE MAINTENANCE PROTEIN MBAA"/>
    <property type="match status" value="1"/>
</dbReference>
<dbReference type="InterPro" id="IPR029016">
    <property type="entry name" value="GAF-like_dom_sf"/>
</dbReference>
<dbReference type="SUPFAM" id="SSF141868">
    <property type="entry name" value="EAL domain-like"/>
    <property type="match status" value="1"/>
</dbReference>
<dbReference type="InterPro" id="IPR000160">
    <property type="entry name" value="GGDEF_dom"/>
</dbReference>
<evidence type="ECO:0000259" key="9">
    <source>
        <dbReference type="PROSITE" id="PS50887"/>
    </source>
</evidence>
<evidence type="ECO:0000256" key="3">
    <source>
        <dbReference type="ARBA" id="ARBA00022989"/>
    </source>
</evidence>
<dbReference type="Pfam" id="PF00990">
    <property type="entry name" value="GGDEF"/>
    <property type="match status" value="1"/>
</dbReference>
<dbReference type="SUPFAM" id="SSF55073">
    <property type="entry name" value="Nucleotide cyclase"/>
    <property type="match status" value="1"/>
</dbReference>
<evidence type="ECO:0000256" key="6">
    <source>
        <dbReference type="SAM" id="Phobius"/>
    </source>
</evidence>
<evidence type="ECO:0000259" key="8">
    <source>
        <dbReference type="PROSITE" id="PS50883"/>
    </source>
</evidence>
<dbReference type="Gene3D" id="3.30.450.350">
    <property type="entry name" value="CHASE domain"/>
    <property type="match status" value="1"/>
</dbReference>
<evidence type="ECO:0000256" key="1">
    <source>
        <dbReference type="ARBA" id="ARBA00004370"/>
    </source>
</evidence>
<reference evidence="10 11" key="1">
    <citation type="submission" date="2020-05" db="EMBL/GenBank/DDBJ databases">
        <title>Aquincola sp. isolate from soil.</title>
        <authorList>
            <person name="Han J."/>
            <person name="Kim D.-U."/>
        </authorList>
    </citation>
    <scope>NUCLEOTIDE SEQUENCE [LARGE SCALE GENOMIC DNA]</scope>
    <source>
        <strain evidence="10 11">S2</strain>
    </source>
</reference>
<dbReference type="SMART" id="SM01079">
    <property type="entry name" value="CHASE"/>
    <property type="match status" value="1"/>
</dbReference>
<dbReference type="InterPro" id="IPR029787">
    <property type="entry name" value="Nucleotide_cyclase"/>
</dbReference>
<feature type="domain" description="EAL" evidence="8">
    <location>
        <begin position="833"/>
        <end position="1087"/>
    </location>
</feature>
<organism evidence="10 11">
    <name type="scientific">Pseudaquabacterium terrae</name>
    <dbReference type="NCBI Taxonomy" id="2732868"/>
    <lineage>
        <taxon>Bacteria</taxon>
        <taxon>Pseudomonadati</taxon>
        <taxon>Pseudomonadota</taxon>
        <taxon>Betaproteobacteria</taxon>
        <taxon>Burkholderiales</taxon>
        <taxon>Sphaerotilaceae</taxon>
        <taxon>Pseudaquabacterium</taxon>
    </lineage>
</organism>
<comment type="subcellular location">
    <subcellularLocation>
        <location evidence="1">Membrane</location>
    </subcellularLocation>
</comment>
<dbReference type="NCBIfam" id="TIGR00254">
    <property type="entry name" value="GGDEF"/>
    <property type="match status" value="1"/>
</dbReference>
<dbReference type="InterPro" id="IPR052155">
    <property type="entry name" value="Biofilm_reg_signaling"/>
</dbReference>
<dbReference type="Pfam" id="PF13185">
    <property type="entry name" value="GAF_2"/>
    <property type="match status" value="1"/>
</dbReference>
<dbReference type="InterPro" id="IPR006189">
    <property type="entry name" value="CHASE_dom"/>
</dbReference>
<dbReference type="Pfam" id="PF03924">
    <property type="entry name" value="CHASE"/>
    <property type="match status" value="1"/>
</dbReference>
<keyword evidence="4 6" id="KW-0472">Membrane</keyword>
<dbReference type="SMART" id="SM00065">
    <property type="entry name" value="GAF"/>
    <property type="match status" value="1"/>
</dbReference>
<dbReference type="Gene3D" id="3.30.450.20">
    <property type="entry name" value="PAS domain"/>
    <property type="match status" value="1"/>
</dbReference>
<protein>
    <submittedName>
        <fullName evidence="10">EAL domain-containing protein</fullName>
    </submittedName>
</protein>
<dbReference type="InterPro" id="IPR001633">
    <property type="entry name" value="EAL_dom"/>
</dbReference>
<name>A0ABX2ET33_9BURK</name>
<dbReference type="CDD" id="cd01948">
    <property type="entry name" value="EAL"/>
    <property type="match status" value="1"/>
</dbReference>
<feature type="domain" description="CHASE" evidence="7">
    <location>
        <begin position="111"/>
        <end position="212"/>
    </location>
</feature>
<dbReference type="PROSITE" id="PS50839">
    <property type="entry name" value="CHASE"/>
    <property type="match status" value="1"/>
</dbReference>
<evidence type="ECO:0000313" key="11">
    <source>
        <dbReference type="Proteomes" id="UP000737171"/>
    </source>
</evidence>
<keyword evidence="2 6" id="KW-0812">Transmembrane</keyword>
<evidence type="ECO:0000259" key="7">
    <source>
        <dbReference type="PROSITE" id="PS50839"/>
    </source>
</evidence>
<dbReference type="Pfam" id="PF00563">
    <property type="entry name" value="EAL"/>
    <property type="match status" value="1"/>
</dbReference>
<comment type="caution">
    <text evidence="10">The sequence shown here is derived from an EMBL/GenBank/DDBJ whole genome shotgun (WGS) entry which is preliminary data.</text>
</comment>
<dbReference type="Proteomes" id="UP000737171">
    <property type="component" value="Unassembled WGS sequence"/>
</dbReference>
<feature type="transmembrane region" description="Helical" evidence="6">
    <location>
        <begin position="12"/>
        <end position="31"/>
    </location>
</feature>
<feature type="region of interest" description="Disordered" evidence="5">
    <location>
        <begin position="139"/>
        <end position="159"/>
    </location>
</feature>